<accession>A0A9N9A601</accession>
<proteinExistence type="predicted"/>
<gene>
    <name evidence="1" type="ORF">FMOSSE_LOCUS4921</name>
</gene>
<evidence type="ECO:0000313" key="1">
    <source>
        <dbReference type="EMBL" id="CAG8518804.1"/>
    </source>
</evidence>
<organism evidence="1 2">
    <name type="scientific">Funneliformis mosseae</name>
    <name type="common">Endomycorrhizal fungus</name>
    <name type="synonym">Glomus mosseae</name>
    <dbReference type="NCBI Taxonomy" id="27381"/>
    <lineage>
        <taxon>Eukaryota</taxon>
        <taxon>Fungi</taxon>
        <taxon>Fungi incertae sedis</taxon>
        <taxon>Mucoromycota</taxon>
        <taxon>Glomeromycotina</taxon>
        <taxon>Glomeromycetes</taxon>
        <taxon>Glomerales</taxon>
        <taxon>Glomeraceae</taxon>
        <taxon>Funneliformis</taxon>
    </lineage>
</organism>
<name>A0A9N9A601_FUNMO</name>
<dbReference type="Proteomes" id="UP000789375">
    <property type="component" value="Unassembled WGS sequence"/>
</dbReference>
<evidence type="ECO:0000313" key="2">
    <source>
        <dbReference type="Proteomes" id="UP000789375"/>
    </source>
</evidence>
<sequence>MSSTSEGFKLSNTEWIASSRRKSEQSLARYQPETEIQYSMKLCSNIWIKIDKH</sequence>
<dbReference type="AlphaFoldDB" id="A0A9N9A601"/>
<reference evidence="1" key="1">
    <citation type="submission" date="2021-06" db="EMBL/GenBank/DDBJ databases">
        <authorList>
            <person name="Kallberg Y."/>
            <person name="Tangrot J."/>
            <person name="Rosling A."/>
        </authorList>
    </citation>
    <scope>NUCLEOTIDE SEQUENCE</scope>
    <source>
        <strain evidence="1">87-6 pot B 2015</strain>
    </source>
</reference>
<keyword evidence="2" id="KW-1185">Reference proteome</keyword>
<comment type="caution">
    <text evidence="1">The sequence shown here is derived from an EMBL/GenBank/DDBJ whole genome shotgun (WGS) entry which is preliminary data.</text>
</comment>
<dbReference type="EMBL" id="CAJVPP010000879">
    <property type="protein sequence ID" value="CAG8518804.1"/>
    <property type="molecule type" value="Genomic_DNA"/>
</dbReference>
<protein>
    <submittedName>
        <fullName evidence="1">4361_t:CDS:1</fullName>
    </submittedName>
</protein>